<evidence type="ECO:0000313" key="1">
    <source>
        <dbReference type="EMBL" id="CAG2056875.1"/>
    </source>
</evidence>
<comment type="caution">
    <text evidence="1">The sequence shown here is derived from an EMBL/GenBank/DDBJ whole genome shotgun (WGS) entry which is preliminary data.</text>
</comment>
<gene>
    <name evidence="1" type="ORF">TPAB3V08_LOCUS3859</name>
</gene>
<reference evidence="1" key="1">
    <citation type="submission" date="2021-03" db="EMBL/GenBank/DDBJ databases">
        <authorList>
            <person name="Tran Van P."/>
        </authorList>
    </citation>
    <scope>NUCLEOTIDE SEQUENCE</scope>
</reference>
<organism evidence="1 2">
    <name type="scientific">Timema podura</name>
    <name type="common">Walking stick</name>
    <dbReference type="NCBI Taxonomy" id="61482"/>
    <lineage>
        <taxon>Eukaryota</taxon>
        <taxon>Metazoa</taxon>
        <taxon>Ecdysozoa</taxon>
        <taxon>Arthropoda</taxon>
        <taxon>Hexapoda</taxon>
        <taxon>Insecta</taxon>
        <taxon>Pterygota</taxon>
        <taxon>Neoptera</taxon>
        <taxon>Polyneoptera</taxon>
        <taxon>Phasmatodea</taxon>
        <taxon>Timematodea</taxon>
        <taxon>Timematoidea</taxon>
        <taxon>Timematidae</taxon>
        <taxon>Timema</taxon>
    </lineage>
</organism>
<name>A0ABN7NMC2_TIMPD</name>
<proteinExistence type="predicted"/>
<sequence>MVPAPCGGQCSRFEPFAPHCLDFTELPTRRGRSARNCTLPLPINKNSHPYSLEDVIEALVVDQTTLQEDVKKAIQQYRIDLNISPVAWSHLQLERKLYILTGGIELPDDLW</sequence>
<dbReference type="Proteomes" id="UP001153148">
    <property type="component" value="Unassembled WGS sequence"/>
</dbReference>
<evidence type="ECO:0000313" key="2">
    <source>
        <dbReference type="Proteomes" id="UP001153148"/>
    </source>
</evidence>
<dbReference type="EMBL" id="CAJPIN010004524">
    <property type="protein sequence ID" value="CAG2056875.1"/>
    <property type="molecule type" value="Genomic_DNA"/>
</dbReference>
<keyword evidence="2" id="KW-1185">Reference proteome</keyword>
<accession>A0ABN7NMC2</accession>
<protein>
    <submittedName>
        <fullName evidence="1">Uncharacterized protein</fullName>
    </submittedName>
</protein>